<evidence type="ECO:0000313" key="9">
    <source>
        <dbReference type="Proteomes" id="UP000093186"/>
    </source>
</evidence>
<feature type="site" description="Transition state stabilizer" evidence="6">
    <location>
        <position position="238"/>
    </location>
</feature>
<comment type="subcellular location">
    <subcellularLocation>
        <location evidence="6">Cytoplasm</location>
    </subcellularLocation>
</comment>
<dbReference type="PANTHER" id="PTHR21060">
    <property type="entry name" value="ACETATE KINASE"/>
    <property type="match status" value="1"/>
</dbReference>
<comment type="caution">
    <text evidence="8">The sequence shown here is derived from an EMBL/GenBank/DDBJ whole genome shotgun (WGS) entry which is preliminary data.</text>
</comment>
<feature type="binding site" evidence="6">
    <location>
        <position position="90"/>
    </location>
    <ligand>
        <name>substrate</name>
    </ligand>
</feature>
<dbReference type="EC" id="2.7.2.1" evidence="6"/>
<reference evidence="8 9" key="1">
    <citation type="submission" date="2016-06" db="EMBL/GenBank/DDBJ databases">
        <title>Draft Genome Sequence of Tenacibaculum soleae UCD-KL19.</title>
        <authorList>
            <person name="Eisen J.A."/>
            <person name="Coil D.A."/>
            <person name="Lujan K.M."/>
        </authorList>
    </citation>
    <scope>NUCLEOTIDE SEQUENCE [LARGE SCALE GENOMIC DNA]</scope>
    <source>
        <strain evidence="8 9">UCD-KL19</strain>
    </source>
</reference>
<protein>
    <recommendedName>
        <fullName evidence="6">Acetate kinase</fullName>
        <ecNumber evidence="6">2.7.2.1</ecNumber>
    </recommendedName>
    <alternativeName>
        <fullName evidence="6">Acetokinase</fullName>
    </alternativeName>
</protein>
<evidence type="ECO:0000256" key="7">
    <source>
        <dbReference type="RuleBase" id="RU003835"/>
    </source>
</evidence>
<evidence type="ECO:0000256" key="1">
    <source>
        <dbReference type="ARBA" id="ARBA00008748"/>
    </source>
</evidence>
<keyword evidence="9" id="KW-1185">Reference proteome</keyword>
<dbReference type="PROSITE" id="PS01076">
    <property type="entry name" value="ACETATE_KINASE_2"/>
    <property type="match status" value="1"/>
</dbReference>
<feature type="site" description="Transition state stabilizer" evidence="6">
    <location>
        <position position="179"/>
    </location>
</feature>
<comment type="similarity">
    <text evidence="1 6 7">Belongs to the acetokinase family.</text>
</comment>
<comment type="subunit">
    <text evidence="6">Homodimer.</text>
</comment>
<keyword evidence="6" id="KW-0460">Magnesium</keyword>
<dbReference type="InterPro" id="IPR000890">
    <property type="entry name" value="Aliphatic_acid_kin_short-chain"/>
</dbReference>
<dbReference type="GO" id="GO:0008776">
    <property type="term" value="F:acetate kinase activity"/>
    <property type="evidence" value="ECO:0007669"/>
    <property type="project" value="UniProtKB-UniRule"/>
</dbReference>
<dbReference type="NCBIfam" id="TIGR00016">
    <property type="entry name" value="ackA"/>
    <property type="match status" value="1"/>
</dbReference>
<evidence type="ECO:0000256" key="2">
    <source>
        <dbReference type="ARBA" id="ARBA00022679"/>
    </source>
</evidence>
<dbReference type="GO" id="GO:0005524">
    <property type="term" value="F:ATP binding"/>
    <property type="evidence" value="ECO:0007669"/>
    <property type="project" value="UniProtKB-KW"/>
</dbReference>
<feature type="active site" description="Proton donor/acceptor" evidence="6">
    <location>
        <position position="147"/>
    </location>
</feature>
<keyword evidence="6" id="KW-0479">Metal-binding</keyword>
<dbReference type="UniPathway" id="UPA00340">
    <property type="reaction ID" value="UER00458"/>
</dbReference>
<dbReference type="InterPro" id="IPR043129">
    <property type="entry name" value="ATPase_NBD"/>
</dbReference>
<dbReference type="HAMAP" id="MF_00020">
    <property type="entry name" value="Acetate_kinase"/>
    <property type="match status" value="1"/>
</dbReference>
<gene>
    <name evidence="6" type="primary">ackA</name>
    <name evidence="8" type="ORF">BA195_09430</name>
</gene>
<feature type="binding site" evidence="6">
    <location>
        <begin position="205"/>
        <end position="209"/>
    </location>
    <ligand>
        <name>ATP</name>
        <dbReference type="ChEBI" id="CHEBI:30616"/>
    </ligand>
</feature>
<evidence type="ECO:0000256" key="4">
    <source>
        <dbReference type="ARBA" id="ARBA00022777"/>
    </source>
</evidence>
<keyword evidence="3 6" id="KW-0547">Nucleotide-binding</keyword>
<evidence type="ECO:0000256" key="6">
    <source>
        <dbReference type="HAMAP-Rule" id="MF_00020"/>
    </source>
</evidence>
<evidence type="ECO:0000256" key="5">
    <source>
        <dbReference type="ARBA" id="ARBA00022840"/>
    </source>
</evidence>
<dbReference type="Pfam" id="PF00871">
    <property type="entry name" value="Acetate_kinase"/>
    <property type="match status" value="1"/>
</dbReference>
<feature type="binding site" evidence="6">
    <location>
        <position position="381"/>
    </location>
    <ligand>
        <name>Mg(2+)</name>
        <dbReference type="ChEBI" id="CHEBI:18420"/>
    </ligand>
</feature>
<accession>A0A1B9Y016</accession>
<feature type="binding site" evidence="6">
    <location>
        <position position="14"/>
    </location>
    <ligand>
        <name>ATP</name>
        <dbReference type="ChEBI" id="CHEBI:30616"/>
    </ligand>
</feature>
<dbReference type="GO" id="GO:0000287">
    <property type="term" value="F:magnesium ion binding"/>
    <property type="evidence" value="ECO:0007669"/>
    <property type="project" value="UniProtKB-UniRule"/>
</dbReference>
<keyword evidence="5 6" id="KW-0067">ATP-binding</keyword>
<dbReference type="GO" id="GO:0005737">
    <property type="term" value="C:cytoplasm"/>
    <property type="evidence" value="ECO:0007669"/>
    <property type="project" value="UniProtKB-SubCell"/>
</dbReference>
<evidence type="ECO:0000313" key="8">
    <source>
        <dbReference type="EMBL" id="OCK43096.1"/>
    </source>
</evidence>
<dbReference type="CDD" id="cd24010">
    <property type="entry name" value="ASKHA_NBD_AcK_PK"/>
    <property type="match status" value="1"/>
</dbReference>
<dbReference type="EMBL" id="MAKX01000002">
    <property type="protein sequence ID" value="OCK43096.1"/>
    <property type="molecule type" value="Genomic_DNA"/>
</dbReference>
<comment type="pathway">
    <text evidence="6">Metabolic intermediate biosynthesis; acetyl-CoA biosynthesis; acetyl-CoA from acetate: step 1/2.</text>
</comment>
<keyword evidence="4 6" id="KW-0418">Kinase</keyword>
<dbReference type="RefSeq" id="WP_068704780.1">
    <property type="nucleotide sequence ID" value="NZ_JAUOSW010000013.1"/>
</dbReference>
<dbReference type="Proteomes" id="UP000093186">
    <property type="component" value="Unassembled WGS sequence"/>
</dbReference>
<comment type="catalytic activity">
    <reaction evidence="6">
        <text>acetate + ATP = acetyl phosphate + ADP</text>
        <dbReference type="Rhea" id="RHEA:11352"/>
        <dbReference type="ChEBI" id="CHEBI:22191"/>
        <dbReference type="ChEBI" id="CHEBI:30089"/>
        <dbReference type="ChEBI" id="CHEBI:30616"/>
        <dbReference type="ChEBI" id="CHEBI:456216"/>
        <dbReference type="EC" id="2.7.2.1"/>
    </reaction>
</comment>
<dbReference type="AlphaFoldDB" id="A0A1B9Y016"/>
<feature type="binding site" evidence="6">
    <location>
        <position position="7"/>
    </location>
    <ligand>
        <name>Mg(2+)</name>
        <dbReference type="ChEBI" id="CHEBI:18420"/>
    </ligand>
</feature>
<dbReference type="STRING" id="447689.BA195_09430"/>
<dbReference type="PROSITE" id="PS01075">
    <property type="entry name" value="ACETATE_KINASE_1"/>
    <property type="match status" value="1"/>
</dbReference>
<dbReference type="PANTHER" id="PTHR21060:SF15">
    <property type="entry name" value="ACETATE KINASE-RELATED"/>
    <property type="match status" value="1"/>
</dbReference>
<proteinExistence type="inferred from homology"/>
<keyword evidence="2 6" id="KW-0808">Transferase</keyword>
<dbReference type="GO" id="GO:0006085">
    <property type="term" value="P:acetyl-CoA biosynthetic process"/>
    <property type="evidence" value="ECO:0007669"/>
    <property type="project" value="UniProtKB-UniRule"/>
</dbReference>
<sequence length="393" mass="43427">MKVLVINSGSSSIKYQLFEMPQQKVVCAGLIERIGLEKGNVHYKSADNDIEEVLEIKNHKVGLEKVVTLLLDEKVGVINSTDEIQIVGHRVVHGGSSFTKTILVTDEVKKKIEELFSLAPLHNPANLEGIQVAESIFTNAKQVAVFDTAFHQSIPIKAYKYAIPNKFLTEDKIRLYGFHGTSHKYVSEKAIEYLGTEKSKIITVHLGNGCSITAVENGKSIDHSLGFGPVTGLIMGSRSGDIDHSLIFYLINNLGYDADYVNTMLQKESGMLGLTGYSDLRDIESEAEKGNADCQLALDMNAYRIKKYIGSYIAAMNGLDALVFTAGIGENSVYIRKLVCNAMEFFGIELDESKNDMRAKKLTEIHKEASRVKILVIPTNEELEIAKQSFGLL</sequence>
<dbReference type="Gene3D" id="3.30.420.40">
    <property type="match status" value="2"/>
</dbReference>
<dbReference type="OrthoDB" id="9802453at2"/>
<comment type="cofactor">
    <cofactor evidence="6">
        <name>Mg(2+)</name>
        <dbReference type="ChEBI" id="CHEBI:18420"/>
    </cofactor>
    <cofactor evidence="6">
        <name>Mn(2+)</name>
        <dbReference type="ChEBI" id="CHEBI:29035"/>
    </cofactor>
    <text evidence="6">Mg(2+). Can also accept Mn(2+).</text>
</comment>
<name>A0A1B9Y016_9FLAO</name>
<dbReference type="InterPro" id="IPR023865">
    <property type="entry name" value="Aliphatic_acid_kinase_CS"/>
</dbReference>
<feature type="binding site" evidence="6">
    <location>
        <begin position="279"/>
        <end position="281"/>
    </location>
    <ligand>
        <name>ATP</name>
        <dbReference type="ChEBI" id="CHEBI:30616"/>
    </ligand>
</feature>
<dbReference type="PRINTS" id="PR00471">
    <property type="entry name" value="ACETATEKNASE"/>
</dbReference>
<dbReference type="SUPFAM" id="SSF53067">
    <property type="entry name" value="Actin-like ATPase domain"/>
    <property type="match status" value="2"/>
</dbReference>
<dbReference type="InterPro" id="IPR004372">
    <property type="entry name" value="Ac/propionate_kinase"/>
</dbReference>
<comment type="function">
    <text evidence="6">Catalyzes the formation of acetyl phosphate from acetate and ATP. Can also catalyze the reverse reaction.</text>
</comment>
<organism evidence="8 9">
    <name type="scientific">Tenacibaculum soleae</name>
    <dbReference type="NCBI Taxonomy" id="447689"/>
    <lineage>
        <taxon>Bacteria</taxon>
        <taxon>Pseudomonadati</taxon>
        <taxon>Bacteroidota</taxon>
        <taxon>Flavobacteriia</taxon>
        <taxon>Flavobacteriales</taxon>
        <taxon>Flavobacteriaceae</taxon>
        <taxon>Tenacibaculum</taxon>
    </lineage>
</organism>
<evidence type="ECO:0000256" key="3">
    <source>
        <dbReference type="ARBA" id="ARBA00022741"/>
    </source>
</evidence>
<dbReference type="GO" id="GO:0006083">
    <property type="term" value="P:acetate metabolic process"/>
    <property type="evidence" value="ECO:0007669"/>
    <property type="project" value="TreeGrafter"/>
</dbReference>
<keyword evidence="6" id="KW-0963">Cytoplasm</keyword>
<feature type="binding site" evidence="6">
    <location>
        <begin position="327"/>
        <end position="331"/>
    </location>
    <ligand>
        <name>ATP</name>
        <dbReference type="ChEBI" id="CHEBI:30616"/>
    </ligand>
</feature>
<dbReference type="PIRSF" id="PIRSF000722">
    <property type="entry name" value="Acetate_prop_kin"/>
    <property type="match status" value="1"/>
</dbReference>